<keyword evidence="5" id="KW-1185">Reference proteome</keyword>
<keyword evidence="2" id="KW-0732">Signal</keyword>
<keyword evidence="1" id="KW-0378">Hydrolase</keyword>
<dbReference type="GO" id="GO:0005975">
    <property type="term" value="P:carbohydrate metabolic process"/>
    <property type="evidence" value="ECO:0007669"/>
    <property type="project" value="TreeGrafter"/>
</dbReference>
<dbReference type="SUPFAM" id="SSF52266">
    <property type="entry name" value="SGNH hydrolase"/>
    <property type="match status" value="1"/>
</dbReference>
<protein>
    <recommendedName>
        <fullName evidence="3">Sialate O-acetylesterase domain-containing protein</fullName>
    </recommendedName>
</protein>
<dbReference type="Pfam" id="PF03629">
    <property type="entry name" value="SASA"/>
    <property type="match status" value="1"/>
</dbReference>
<reference evidence="4 5" key="1">
    <citation type="submission" date="2019-04" db="EMBL/GenBank/DDBJ databases">
        <authorList>
            <person name="Van Vliet M D."/>
        </authorList>
    </citation>
    <scope>NUCLEOTIDE SEQUENCE [LARGE SCALE GENOMIC DNA]</scope>
    <source>
        <strain evidence="4 5">F1</strain>
    </source>
</reference>
<dbReference type="PANTHER" id="PTHR22901">
    <property type="entry name" value="SIALATE O-ACETYLESTERASE"/>
    <property type="match status" value="1"/>
</dbReference>
<gene>
    <name evidence="4" type="ORF">PDESU_06344</name>
</gene>
<feature type="chain" id="PRO_5025428307" description="Sialate O-acetylesterase domain-containing protein" evidence="2">
    <location>
        <begin position="20"/>
        <end position="520"/>
    </location>
</feature>
<dbReference type="InterPro" id="IPR036514">
    <property type="entry name" value="SGNH_hydro_sf"/>
</dbReference>
<dbReference type="InterPro" id="IPR039329">
    <property type="entry name" value="SIAE"/>
</dbReference>
<feature type="signal peptide" evidence="2">
    <location>
        <begin position="1"/>
        <end position="19"/>
    </location>
</feature>
<dbReference type="GO" id="GO:0001681">
    <property type="term" value="F:sialate O-acetylesterase activity"/>
    <property type="evidence" value="ECO:0007669"/>
    <property type="project" value="InterPro"/>
</dbReference>
<dbReference type="RefSeq" id="WP_168442723.1">
    <property type="nucleotide sequence ID" value="NZ_CAAHFG010000005.1"/>
</dbReference>
<dbReference type="AlphaFoldDB" id="A0A6C2UC37"/>
<evidence type="ECO:0000313" key="4">
    <source>
        <dbReference type="EMBL" id="VGO17742.1"/>
    </source>
</evidence>
<proteinExistence type="predicted"/>
<sequence length="520" mass="57387">MMRRIWFVVFCALAVSVSAAIKTGPLFTDNMVLQRGKPVVIWGTAEPGEKVMVEFAPSAGSGQAGQKKSAVTDSSRHWEITLAPMPASSSPWNMLIQSSNNPTIQYSNLLVGEVWFAGGQSNMRWALWNTDGAADLFQSGGADIEGLRLFAMPEVMNELDADLPIKGWQKSTKENATDFSAVTWYFGRALKEKFKDVPVGLIMSARGGTPAEAWMDPAFSTDCKPFSEYADWCDQEYRAKFDSFDSYKAAYIQYKADWKAFVHKKSTKKPVEPMGPYHAHRAGGLYGTMIAPLLPYSVRGVLWYQGESNMWRAYDYRDVLETLVANWRRDFKDPVLPFLVVQLPGFGCGGAEHLVWAVVRDSQAAVAKADPNVGVIPIPVLGDQKDIHPRNKRPVGERLALYARGAVYGEKIPFAGPSLESVHFSGGKAVVSLKNAEGLEQKGDVIHGFTLAGTDEQFVPAVAELKKGKLVIHSPEVNEPVAVRYLWSNWIDPADVNLFNKAGLPLAPFRTDGFKVVTQK</sequence>
<name>A0A6C2UC37_PONDE</name>
<evidence type="ECO:0000313" key="5">
    <source>
        <dbReference type="Proteomes" id="UP000366872"/>
    </source>
</evidence>
<evidence type="ECO:0000256" key="2">
    <source>
        <dbReference type="SAM" id="SignalP"/>
    </source>
</evidence>
<dbReference type="EMBL" id="CAAHFG010000005">
    <property type="protein sequence ID" value="VGO17742.1"/>
    <property type="molecule type" value="Genomic_DNA"/>
</dbReference>
<feature type="domain" description="Sialate O-acetylesterase" evidence="3">
    <location>
        <begin position="297"/>
        <end position="388"/>
    </location>
</feature>
<dbReference type="InterPro" id="IPR005181">
    <property type="entry name" value="SASA"/>
</dbReference>
<dbReference type="PANTHER" id="PTHR22901:SF0">
    <property type="entry name" value="SIALATE O-ACETYLESTERASE"/>
    <property type="match status" value="1"/>
</dbReference>
<accession>A0A6C2UC37</accession>
<dbReference type="Proteomes" id="UP000366872">
    <property type="component" value="Unassembled WGS sequence"/>
</dbReference>
<dbReference type="Gene3D" id="3.40.50.1110">
    <property type="entry name" value="SGNH hydrolase"/>
    <property type="match status" value="1"/>
</dbReference>
<evidence type="ECO:0000256" key="1">
    <source>
        <dbReference type="ARBA" id="ARBA00022801"/>
    </source>
</evidence>
<evidence type="ECO:0000259" key="3">
    <source>
        <dbReference type="Pfam" id="PF03629"/>
    </source>
</evidence>
<organism evidence="4 5">
    <name type="scientific">Pontiella desulfatans</name>
    <dbReference type="NCBI Taxonomy" id="2750659"/>
    <lineage>
        <taxon>Bacteria</taxon>
        <taxon>Pseudomonadati</taxon>
        <taxon>Kiritimatiellota</taxon>
        <taxon>Kiritimatiellia</taxon>
        <taxon>Kiritimatiellales</taxon>
        <taxon>Pontiellaceae</taxon>
        <taxon>Pontiella</taxon>
    </lineage>
</organism>